<reference evidence="4" key="1">
    <citation type="submission" date="2016-10" db="EMBL/GenBank/DDBJ databases">
        <authorList>
            <person name="Varghese N."/>
            <person name="Submissions S."/>
        </authorList>
    </citation>
    <scope>NUCLEOTIDE SEQUENCE [LARGE SCALE GENOMIC DNA]</scope>
    <source>
        <strain evidence="4">Jip14</strain>
    </source>
</reference>
<name>A0A1H7MV91_9SPHI</name>
<dbReference type="AlphaFoldDB" id="A0A1H7MV91"/>
<keyword evidence="4" id="KW-1185">Reference proteome</keyword>
<proteinExistence type="predicted"/>
<dbReference type="Pfam" id="PF11412">
    <property type="entry name" value="DsbD_N"/>
    <property type="match status" value="1"/>
</dbReference>
<dbReference type="OrthoDB" id="767251at2"/>
<evidence type="ECO:0000313" key="3">
    <source>
        <dbReference type="EMBL" id="SEL15210.1"/>
    </source>
</evidence>
<feature type="chain" id="PRO_5011743167" evidence="1">
    <location>
        <begin position="20"/>
        <end position="150"/>
    </location>
</feature>
<keyword evidence="1" id="KW-0732">Signal</keyword>
<accession>A0A1H7MV91</accession>
<dbReference type="Proteomes" id="UP000198916">
    <property type="component" value="Unassembled WGS sequence"/>
</dbReference>
<evidence type="ECO:0000259" key="2">
    <source>
        <dbReference type="Pfam" id="PF11412"/>
    </source>
</evidence>
<dbReference type="STRING" id="332977.SAMN05421740_103660"/>
<dbReference type="Gene3D" id="2.60.40.1250">
    <property type="entry name" value="Thiol:disulfide interchange protein DsbD, N-terminal domain"/>
    <property type="match status" value="1"/>
</dbReference>
<dbReference type="EMBL" id="FNZR01000003">
    <property type="protein sequence ID" value="SEL15210.1"/>
    <property type="molecule type" value="Genomic_DNA"/>
</dbReference>
<protein>
    <submittedName>
        <fullName evidence="3">Disulphide bond corrector protein DsbC</fullName>
    </submittedName>
</protein>
<feature type="domain" description="Thiol:disulfide interchange protein DsbD N-terminal" evidence="2">
    <location>
        <begin position="35"/>
        <end position="145"/>
    </location>
</feature>
<dbReference type="InterPro" id="IPR028250">
    <property type="entry name" value="DsbDN"/>
</dbReference>
<feature type="signal peptide" evidence="1">
    <location>
        <begin position="1"/>
        <end position="19"/>
    </location>
</feature>
<sequence>MKRLTLTFFILTFISSASLCQILTPVKWQFGSKKVNDKEAVVFLKATMDKGWHIYSLNVPEGGPIKTSFDFESDGGYTLIGKAVEPRPKTKYEKVFDLDVPYFDNEVVFQQKIKLDKQKEVKIRGVVSFSACNAESCLPEDEVEFVVVIK</sequence>
<dbReference type="InterPro" id="IPR036929">
    <property type="entry name" value="DsbDN_sf"/>
</dbReference>
<evidence type="ECO:0000256" key="1">
    <source>
        <dbReference type="SAM" id="SignalP"/>
    </source>
</evidence>
<gene>
    <name evidence="3" type="ORF">SAMN05421740_103660</name>
</gene>
<evidence type="ECO:0000313" key="4">
    <source>
        <dbReference type="Proteomes" id="UP000198916"/>
    </source>
</evidence>
<organism evidence="3 4">
    <name type="scientific">Parapedobacter koreensis</name>
    <dbReference type="NCBI Taxonomy" id="332977"/>
    <lineage>
        <taxon>Bacteria</taxon>
        <taxon>Pseudomonadati</taxon>
        <taxon>Bacteroidota</taxon>
        <taxon>Sphingobacteriia</taxon>
        <taxon>Sphingobacteriales</taxon>
        <taxon>Sphingobacteriaceae</taxon>
        <taxon>Parapedobacter</taxon>
    </lineage>
</organism>